<dbReference type="AlphaFoldDB" id="A0A381PLM2"/>
<evidence type="ECO:0000313" key="1">
    <source>
        <dbReference type="EMBL" id="SUZ67932.1"/>
    </source>
</evidence>
<dbReference type="EMBL" id="UINC01001026">
    <property type="protein sequence ID" value="SUZ67932.1"/>
    <property type="molecule type" value="Genomic_DNA"/>
</dbReference>
<organism evidence="1">
    <name type="scientific">marine metagenome</name>
    <dbReference type="NCBI Taxonomy" id="408172"/>
    <lineage>
        <taxon>unclassified sequences</taxon>
        <taxon>metagenomes</taxon>
        <taxon>ecological metagenomes</taxon>
    </lineage>
</organism>
<name>A0A381PLM2_9ZZZZ</name>
<gene>
    <name evidence="1" type="ORF">METZ01_LOCUS20786</name>
</gene>
<reference evidence="1" key="1">
    <citation type="submission" date="2018-05" db="EMBL/GenBank/DDBJ databases">
        <authorList>
            <person name="Lanie J.A."/>
            <person name="Ng W.-L."/>
            <person name="Kazmierczak K.M."/>
            <person name="Andrzejewski T.M."/>
            <person name="Davidsen T.M."/>
            <person name="Wayne K.J."/>
            <person name="Tettelin H."/>
            <person name="Glass J.I."/>
            <person name="Rusch D."/>
            <person name="Podicherti R."/>
            <person name="Tsui H.-C.T."/>
            <person name="Winkler M.E."/>
        </authorList>
    </citation>
    <scope>NUCLEOTIDE SEQUENCE</scope>
</reference>
<accession>A0A381PLM2</accession>
<sequence length="285" mass="30244">MEQQGIISWVMVLGLTLWSGAAHAQQRPLVTEDPETVGAGVVLFEAGIEHNRQERFPLAGLQGNLWSSPVAGVSIGVGSIAEIQIDGGYNKLLVTEKSSATLSSVTNLIGKGDSTSSFQPLVIGTKIRLLSETSGRPAFGLRLATRLPNASNESGLGLDTTDYFASFLLGKTVQSVRFVGNVGLGVVGDPTKGYQHNQLLLYGVSISRAIFNALEVVTEINGRHNTKQGTPQLGIENSSLMRFGARYTVGGARIDSAVLVGMRSTDPSIGFTLGFTYVFKAFQAP</sequence>
<protein>
    <submittedName>
        <fullName evidence="1">Uncharacterized protein</fullName>
    </submittedName>
</protein>
<proteinExistence type="predicted"/>